<sequence>MTSFKLTSLPPELIYLVLSAIASEKDHKSLRNISLTCPALRGPSQRLLLSHIRVAISSSLNPGLPPPSGDRLLELLSSGSKIVSYVKRITMFDPEPLWAGWMGHDDQLVRALDQFNLTQIECFTLICSDHGTYGRLDECLRATIVRICESPSLLTFSLSGAPLQLIWACGPSLKHFQARHSFKWEGSGAGIPSFRESQVVQLDSFQLGSHSNPVSTLQFILRHPHAIRVDQIRTLHLTVAAGGDDEDVLMGSLVKACRNSLKTLKLVPHVYPLNRAQSVFRRFPHCPNLTNLDIKVDTSGSSTDCLRGTASFLESLPPSNAIQVLHLGLEFNYDARHHLTGGWGDMWSAALRRIGNCVTTGFPRLGTVTVEIPSSIGPRAMRGDVKDIRTWVVEALAIPPERNLLHVA</sequence>
<evidence type="ECO:0000313" key="2">
    <source>
        <dbReference type="Proteomes" id="UP000298030"/>
    </source>
</evidence>
<dbReference type="EMBL" id="QPFP01000025">
    <property type="protein sequence ID" value="TEB29908.1"/>
    <property type="molecule type" value="Genomic_DNA"/>
</dbReference>
<protein>
    <recommendedName>
        <fullName evidence="3">F-box domain-containing protein</fullName>
    </recommendedName>
</protein>
<name>A0A4Y7T7H8_COPMI</name>
<dbReference type="AlphaFoldDB" id="A0A4Y7T7H8"/>
<keyword evidence="2" id="KW-1185">Reference proteome</keyword>
<evidence type="ECO:0008006" key="3">
    <source>
        <dbReference type="Google" id="ProtNLM"/>
    </source>
</evidence>
<evidence type="ECO:0000313" key="1">
    <source>
        <dbReference type="EMBL" id="TEB29908.1"/>
    </source>
</evidence>
<dbReference type="STRING" id="71717.A0A4Y7T7H8"/>
<comment type="caution">
    <text evidence="1">The sequence shown here is derived from an EMBL/GenBank/DDBJ whole genome shotgun (WGS) entry which is preliminary data.</text>
</comment>
<accession>A0A4Y7T7H8</accession>
<organism evidence="1 2">
    <name type="scientific">Coprinellus micaceus</name>
    <name type="common">Glistening ink-cap mushroom</name>
    <name type="synonym">Coprinus micaceus</name>
    <dbReference type="NCBI Taxonomy" id="71717"/>
    <lineage>
        <taxon>Eukaryota</taxon>
        <taxon>Fungi</taxon>
        <taxon>Dikarya</taxon>
        <taxon>Basidiomycota</taxon>
        <taxon>Agaricomycotina</taxon>
        <taxon>Agaricomycetes</taxon>
        <taxon>Agaricomycetidae</taxon>
        <taxon>Agaricales</taxon>
        <taxon>Agaricineae</taxon>
        <taxon>Psathyrellaceae</taxon>
        <taxon>Coprinellus</taxon>
    </lineage>
</organism>
<reference evidence="1 2" key="1">
    <citation type="journal article" date="2019" name="Nat. Ecol. Evol.">
        <title>Megaphylogeny resolves global patterns of mushroom evolution.</title>
        <authorList>
            <person name="Varga T."/>
            <person name="Krizsan K."/>
            <person name="Foldi C."/>
            <person name="Dima B."/>
            <person name="Sanchez-Garcia M."/>
            <person name="Sanchez-Ramirez S."/>
            <person name="Szollosi G.J."/>
            <person name="Szarkandi J.G."/>
            <person name="Papp V."/>
            <person name="Albert L."/>
            <person name="Andreopoulos W."/>
            <person name="Angelini C."/>
            <person name="Antonin V."/>
            <person name="Barry K.W."/>
            <person name="Bougher N.L."/>
            <person name="Buchanan P."/>
            <person name="Buyck B."/>
            <person name="Bense V."/>
            <person name="Catcheside P."/>
            <person name="Chovatia M."/>
            <person name="Cooper J."/>
            <person name="Damon W."/>
            <person name="Desjardin D."/>
            <person name="Finy P."/>
            <person name="Geml J."/>
            <person name="Haridas S."/>
            <person name="Hughes K."/>
            <person name="Justo A."/>
            <person name="Karasinski D."/>
            <person name="Kautmanova I."/>
            <person name="Kiss B."/>
            <person name="Kocsube S."/>
            <person name="Kotiranta H."/>
            <person name="LaButti K.M."/>
            <person name="Lechner B.E."/>
            <person name="Liimatainen K."/>
            <person name="Lipzen A."/>
            <person name="Lukacs Z."/>
            <person name="Mihaltcheva S."/>
            <person name="Morgado L.N."/>
            <person name="Niskanen T."/>
            <person name="Noordeloos M.E."/>
            <person name="Ohm R.A."/>
            <person name="Ortiz-Santana B."/>
            <person name="Ovrebo C."/>
            <person name="Racz N."/>
            <person name="Riley R."/>
            <person name="Savchenko A."/>
            <person name="Shiryaev A."/>
            <person name="Soop K."/>
            <person name="Spirin V."/>
            <person name="Szebenyi C."/>
            <person name="Tomsovsky M."/>
            <person name="Tulloss R.E."/>
            <person name="Uehling J."/>
            <person name="Grigoriev I.V."/>
            <person name="Vagvolgyi C."/>
            <person name="Papp T."/>
            <person name="Martin F.M."/>
            <person name="Miettinen O."/>
            <person name="Hibbett D.S."/>
            <person name="Nagy L.G."/>
        </authorList>
    </citation>
    <scope>NUCLEOTIDE SEQUENCE [LARGE SCALE GENOMIC DNA]</scope>
    <source>
        <strain evidence="1 2">FP101781</strain>
    </source>
</reference>
<dbReference type="Proteomes" id="UP000298030">
    <property type="component" value="Unassembled WGS sequence"/>
</dbReference>
<proteinExistence type="predicted"/>
<gene>
    <name evidence="1" type="ORF">FA13DRAFT_1734264</name>
</gene>
<dbReference type="OrthoDB" id="2841659at2759"/>